<keyword evidence="1" id="KW-0175">Coiled coil</keyword>
<feature type="compositionally biased region" description="Polar residues" evidence="2">
    <location>
        <begin position="119"/>
        <end position="132"/>
    </location>
</feature>
<feature type="compositionally biased region" description="Polar residues" evidence="2">
    <location>
        <begin position="390"/>
        <end position="404"/>
    </location>
</feature>
<feature type="region of interest" description="Disordered" evidence="2">
    <location>
        <begin position="108"/>
        <end position="165"/>
    </location>
</feature>
<organism evidence="3 4">
    <name type="scientific">Leishmania enriettii</name>
    <dbReference type="NCBI Taxonomy" id="5663"/>
    <lineage>
        <taxon>Eukaryota</taxon>
        <taxon>Discoba</taxon>
        <taxon>Euglenozoa</taxon>
        <taxon>Kinetoplastea</taxon>
        <taxon>Metakinetoplastina</taxon>
        <taxon>Trypanosomatida</taxon>
        <taxon>Trypanosomatidae</taxon>
        <taxon>Leishmaniinae</taxon>
        <taxon>Leishmania</taxon>
    </lineage>
</organism>
<evidence type="ECO:0000313" key="3">
    <source>
        <dbReference type="EMBL" id="KAG5476652.1"/>
    </source>
</evidence>
<dbReference type="EMBL" id="JAFHKP010000026">
    <property type="protein sequence ID" value="KAG5476652.1"/>
    <property type="molecule type" value="Genomic_DNA"/>
</dbReference>
<dbReference type="GeneID" id="94171062"/>
<dbReference type="RefSeq" id="XP_067692118.1">
    <property type="nucleotide sequence ID" value="XM_067835552.1"/>
</dbReference>
<accession>A0A836G7F3</accession>
<keyword evidence="4" id="KW-1185">Reference proteome</keyword>
<dbReference type="Proteomes" id="UP000674179">
    <property type="component" value="Chromosome 26"/>
</dbReference>
<feature type="compositionally biased region" description="Polar residues" evidence="2">
    <location>
        <begin position="187"/>
        <end position="196"/>
    </location>
</feature>
<gene>
    <name evidence="3" type="ORF">CUR178_03825</name>
</gene>
<dbReference type="KEGG" id="lenr:94171062"/>
<sequence length="565" mass="63887">MQDSDAKRMSYDMPQDQLNYFDSRSNASSTFVTPTSVHLLYDKWTPGCNHEMQRCTQERLKNGERDLPTVTRQGSLLEKYQQYFGGHPRESTEGCSFKADSAAFGFTPDAGSNAREAPESNSSTPMLASRVSSHAPLVEPGQPSVRAKPSPQLRSHRDAAASTSNFNWSRSELPLSHIDTPREQLWGNDSSTNRNISRVAEDSSGRSRNQYEQPRRERQAPFSKLSLSCGTRVSRDSPSEASTNAQSENEEAVAPQRTQARPAVAYSHVPRQVEMIRPVQEAESQQVPSYWSERPTAQGMVDKNEHMDDDEENCTFHPNIHNLRGLQRRRVQRSTVRSREETNRPRSSRGGYEQSVYDKMHYDAVAAKQRSDSHRVQKELTDAHNERNAAHSSSPAFRNPNRSATDPPEDTEEVFSRLYADAQRYNKEKFEQERLIELKRRQERGEVPYDSEKDGNPKEDSPSPGDNVAASGEEKPAAAKACTSTPRAKSCAIPTVFERLSRPNKVTVKFEQLKKEAEQEKLEKEQRETEAKESETTKFAGYRWGVPAKSFAFSDLESHNSIYAS</sequence>
<reference evidence="3 4" key="1">
    <citation type="submission" date="2021-02" db="EMBL/GenBank/DDBJ databases">
        <title>Leishmania (Mundinia) enrietti genome sequencing and assembly.</title>
        <authorList>
            <person name="Almutairi H."/>
            <person name="Gatherer D."/>
        </authorList>
    </citation>
    <scope>NUCLEOTIDE SEQUENCE [LARGE SCALE GENOMIC DNA]</scope>
    <source>
        <strain evidence="3">CUR178</strain>
    </source>
</reference>
<comment type="caution">
    <text evidence="3">The sequence shown here is derived from an EMBL/GenBank/DDBJ whole genome shotgun (WGS) entry which is preliminary data.</text>
</comment>
<proteinExistence type="predicted"/>
<feature type="coiled-coil region" evidence="1">
    <location>
        <begin position="507"/>
        <end position="537"/>
    </location>
</feature>
<evidence type="ECO:0000256" key="2">
    <source>
        <dbReference type="SAM" id="MobiDB-lite"/>
    </source>
</evidence>
<feature type="region of interest" description="Disordered" evidence="2">
    <location>
        <begin position="307"/>
        <end position="412"/>
    </location>
</feature>
<dbReference type="AlphaFoldDB" id="A0A836G7F3"/>
<feature type="region of interest" description="Disordered" evidence="2">
    <location>
        <begin position="437"/>
        <end position="489"/>
    </location>
</feature>
<feature type="compositionally biased region" description="Basic and acidic residues" evidence="2">
    <location>
        <begin position="369"/>
        <end position="389"/>
    </location>
</feature>
<evidence type="ECO:0000313" key="4">
    <source>
        <dbReference type="Proteomes" id="UP000674179"/>
    </source>
</evidence>
<evidence type="ECO:0000256" key="1">
    <source>
        <dbReference type="SAM" id="Coils"/>
    </source>
</evidence>
<dbReference type="OrthoDB" id="273798at2759"/>
<protein>
    <submittedName>
        <fullName evidence="3">Uncharacterized protein</fullName>
    </submittedName>
</protein>
<feature type="compositionally biased region" description="Basic and acidic residues" evidence="2">
    <location>
        <begin position="437"/>
        <end position="461"/>
    </location>
</feature>
<name>A0A836G7F3_LEIEN</name>
<feature type="region of interest" description="Disordered" evidence="2">
    <location>
        <begin position="179"/>
        <end position="263"/>
    </location>
</feature>